<accession>A0ABQ8S4C6</accession>
<comment type="caution">
    <text evidence="1">The sequence shown here is derived from an EMBL/GenBank/DDBJ whole genome shotgun (WGS) entry which is preliminary data.</text>
</comment>
<evidence type="ECO:0008006" key="3">
    <source>
        <dbReference type="Google" id="ProtNLM"/>
    </source>
</evidence>
<reference evidence="1 2" key="1">
    <citation type="journal article" date="2022" name="Allergy">
        <title>Genome assembly and annotation of Periplaneta americana reveal a comprehensive cockroach allergen profile.</title>
        <authorList>
            <person name="Wang L."/>
            <person name="Xiong Q."/>
            <person name="Saelim N."/>
            <person name="Wang L."/>
            <person name="Nong W."/>
            <person name="Wan A.T."/>
            <person name="Shi M."/>
            <person name="Liu X."/>
            <person name="Cao Q."/>
            <person name="Hui J.H.L."/>
            <person name="Sookrung N."/>
            <person name="Leung T.F."/>
            <person name="Tungtrongchitr A."/>
            <person name="Tsui S.K.W."/>
        </authorList>
    </citation>
    <scope>NUCLEOTIDE SEQUENCE [LARGE SCALE GENOMIC DNA]</scope>
    <source>
        <strain evidence="1">PWHHKU_190912</strain>
    </source>
</reference>
<keyword evidence="2" id="KW-1185">Reference proteome</keyword>
<name>A0ABQ8S4C6_PERAM</name>
<protein>
    <recommendedName>
        <fullName evidence="3">Reverse transcriptase</fullName>
    </recommendedName>
</protein>
<gene>
    <name evidence="1" type="ORF">ANN_25791</name>
</gene>
<sequence>MSPGSSTESYPAFARIRLRENPGKNLNQVTCPDRDSNPGHLVSQPDALTVVTPQIREEDFADAVKRWFRSEAAEYAITKVQDNRKGLELNGLHQLLVYADDVNMLGENPQTIRENTGILLEASKEIGLEELEAEINDSLLHLPINVNDIGTINPRNIRKQRRVTSYNQWNALPGKGKGITFYSHWKKGNTWIINKKGLSCGQWTEAIKMSTNVIAVRSLPGRSLGNTHCRRCNEHETLPHVLGFCLQGELLRIDRHNTVRSIIANRLREHGEYEVYEEVQCLSTEGSTRRADIIIIDRDKKTGLILDPTVRFEINENQPKQVHEDKRAIYLPCCDDLSHKYNIQDWNAIGLTFGARGTIPKFILEILRKLKVPEKTLQAIASTSLKSSLNIINHHLYSSL</sequence>
<evidence type="ECO:0000313" key="1">
    <source>
        <dbReference type="EMBL" id="KAJ4428798.1"/>
    </source>
</evidence>
<dbReference type="EMBL" id="JAJSOF020000036">
    <property type="protein sequence ID" value="KAJ4428798.1"/>
    <property type="molecule type" value="Genomic_DNA"/>
</dbReference>
<evidence type="ECO:0000313" key="2">
    <source>
        <dbReference type="Proteomes" id="UP001148838"/>
    </source>
</evidence>
<dbReference type="Proteomes" id="UP001148838">
    <property type="component" value="Unassembled WGS sequence"/>
</dbReference>
<organism evidence="1 2">
    <name type="scientific">Periplaneta americana</name>
    <name type="common">American cockroach</name>
    <name type="synonym">Blatta americana</name>
    <dbReference type="NCBI Taxonomy" id="6978"/>
    <lineage>
        <taxon>Eukaryota</taxon>
        <taxon>Metazoa</taxon>
        <taxon>Ecdysozoa</taxon>
        <taxon>Arthropoda</taxon>
        <taxon>Hexapoda</taxon>
        <taxon>Insecta</taxon>
        <taxon>Pterygota</taxon>
        <taxon>Neoptera</taxon>
        <taxon>Polyneoptera</taxon>
        <taxon>Dictyoptera</taxon>
        <taxon>Blattodea</taxon>
        <taxon>Blattoidea</taxon>
        <taxon>Blattidae</taxon>
        <taxon>Blattinae</taxon>
        <taxon>Periplaneta</taxon>
    </lineage>
</organism>
<proteinExistence type="predicted"/>